<name>A0ABD1QZP6_9LAMI</name>
<gene>
    <name evidence="1" type="ORF">Adt_33949</name>
</gene>
<sequence>MDDLRLTAKHGLNPKLPDTFSIGGGLPLATYVHLPTGFLPPENGLTPNKQPSAVVNLSANPNSATSVLHRATTTPTPDGVPPLGDFNVVLGVADGDLPPDQACDTVVGNSVH</sequence>
<reference evidence="2" key="1">
    <citation type="submission" date="2024-07" db="EMBL/GenBank/DDBJ databases">
        <title>Two chromosome-level genome assemblies of Korean endemic species Abeliophyllum distichum and Forsythia ovata (Oleaceae).</title>
        <authorList>
            <person name="Jang H."/>
        </authorList>
    </citation>
    <scope>NUCLEOTIDE SEQUENCE [LARGE SCALE GENOMIC DNA]</scope>
</reference>
<protein>
    <recommendedName>
        <fullName evidence="3">Laccase</fullName>
    </recommendedName>
</protein>
<proteinExistence type="predicted"/>
<evidence type="ECO:0000313" key="2">
    <source>
        <dbReference type="Proteomes" id="UP001604336"/>
    </source>
</evidence>
<organism evidence="1 2">
    <name type="scientific">Abeliophyllum distichum</name>
    <dbReference type="NCBI Taxonomy" id="126358"/>
    <lineage>
        <taxon>Eukaryota</taxon>
        <taxon>Viridiplantae</taxon>
        <taxon>Streptophyta</taxon>
        <taxon>Embryophyta</taxon>
        <taxon>Tracheophyta</taxon>
        <taxon>Spermatophyta</taxon>
        <taxon>Magnoliopsida</taxon>
        <taxon>eudicotyledons</taxon>
        <taxon>Gunneridae</taxon>
        <taxon>Pentapetalae</taxon>
        <taxon>asterids</taxon>
        <taxon>lamiids</taxon>
        <taxon>Lamiales</taxon>
        <taxon>Oleaceae</taxon>
        <taxon>Forsythieae</taxon>
        <taxon>Abeliophyllum</taxon>
    </lineage>
</organism>
<keyword evidence="2" id="KW-1185">Reference proteome</keyword>
<dbReference type="Proteomes" id="UP001604336">
    <property type="component" value="Unassembled WGS sequence"/>
</dbReference>
<accession>A0ABD1QZP6</accession>
<evidence type="ECO:0008006" key="3">
    <source>
        <dbReference type="Google" id="ProtNLM"/>
    </source>
</evidence>
<dbReference type="AlphaFoldDB" id="A0ABD1QZP6"/>
<evidence type="ECO:0000313" key="1">
    <source>
        <dbReference type="EMBL" id="KAL2480983.1"/>
    </source>
</evidence>
<dbReference type="EMBL" id="JBFOLK010000010">
    <property type="protein sequence ID" value="KAL2480983.1"/>
    <property type="molecule type" value="Genomic_DNA"/>
</dbReference>
<comment type="caution">
    <text evidence="1">The sequence shown here is derived from an EMBL/GenBank/DDBJ whole genome shotgun (WGS) entry which is preliminary data.</text>
</comment>